<keyword evidence="10" id="KW-1185">Reference proteome</keyword>
<feature type="DNA-binding region" description="Homeobox" evidence="5">
    <location>
        <begin position="229"/>
        <end position="289"/>
    </location>
</feature>
<protein>
    <submittedName>
        <fullName evidence="9">Pah2 homeobox protein encoded by the pah2 protein</fullName>
    </submittedName>
</protein>
<feature type="compositionally biased region" description="Polar residues" evidence="7">
    <location>
        <begin position="26"/>
        <end position="52"/>
    </location>
</feature>
<evidence type="ECO:0000256" key="5">
    <source>
        <dbReference type="PROSITE-ProRule" id="PRU00108"/>
    </source>
</evidence>
<evidence type="ECO:0000313" key="9">
    <source>
        <dbReference type="EMBL" id="KAJ9151444.1"/>
    </source>
</evidence>
<feature type="compositionally biased region" description="Polar residues" evidence="7">
    <location>
        <begin position="176"/>
        <end position="186"/>
    </location>
</feature>
<comment type="subcellular location">
    <subcellularLocation>
        <location evidence="1 5 6">Nucleus</location>
    </subcellularLocation>
</comment>
<dbReference type="GO" id="GO:0000977">
    <property type="term" value="F:RNA polymerase II transcription regulatory region sequence-specific DNA binding"/>
    <property type="evidence" value="ECO:0007669"/>
    <property type="project" value="TreeGrafter"/>
</dbReference>
<feature type="compositionally biased region" description="Low complexity" evidence="7">
    <location>
        <begin position="621"/>
        <end position="639"/>
    </location>
</feature>
<feature type="compositionally biased region" description="Polar residues" evidence="7">
    <location>
        <begin position="497"/>
        <end position="512"/>
    </location>
</feature>
<feature type="region of interest" description="Disordered" evidence="7">
    <location>
        <begin position="26"/>
        <end position="231"/>
    </location>
</feature>
<keyword evidence="4 5" id="KW-0539">Nucleus</keyword>
<organism evidence="9 10">
    <name type="scientific">Coniochaeta hoffmannii</name>
    <dbReference type="NCBI Taxonomy" id="91930"/>
    <lineage>
        <taxon>Eukaryota</taxon>
        <taxon>Fungi</taxon>
        <taxon>Dikarya</taxon>
        <taxon>Ascomycota</taxon>
        <taxon>Pezizomycotina</taxon>
        <taxon>Sordariomycetes</taxon>
        <taxon>Sordariomycetidae</taxon>
        <taxon>Coniochaetales</taxon>
        <taxon>Coniochaetaceae</taxon>
        <taxon>Coniochaeta</taxon>
    </lineage>
</organism>
<keyword evidence="2 5" id="KW-0238">DNA-binding</keyword>
<feature type="region of interest" description="Disordered" evidence="7">
    <location>
        <begin position="568"/>
        <end position="639"/>
    </location>
</feature>
<evidence type="ECO:0000256" key="6">
    <source>
        <dbReference type="RuleBase" id="RU000682"/>
    </source>
</evidence>
<sequence>MLVTRQCEPEQNHWSISKLETIFHKPSNSSRMSNNYEPPLSTQSDWQGQYSSFLPPGDSSIFSQPYDHVANSSEQTDSQSQQRSATASNNPLDIGNMKSETVSLASPLSHRRSLDPLGLRQPKAASPIQEQPEEQGEQYSQKPSESVPGESLASTETPGMSLGSNPLSSVSSTGPTSDLPTGQQEHNGLPAIKDEDEEVLDDEEMVEGDGEGDAPSQPQTAAERTAQRRKMKRFRLTHQQTRFLMSEFAKQPHPDAAHRERLSREIPGLSPRQVQVWFQNRRAKIKRLTADDRDRMIKMRAVPDDFDNVQALHSPYGAVHGLGTPLTSPVDFGASSYADHMMRPLMVDVRRSEGDEHLSPTGLSPAFGSIGFNPSTSLNNHDILSPLSTGSGDRMSWKGDAIDYTTYHGGSQSPQMGGRQTSGYPQDQLSGGSTGALGGYDSSNYSSSTVQSPTHMNYPNFQSSSMQNSQNRSRLRAASASLPLGLDLRNQFRSVGTGHSMQSTALSPGARTSSSSQIGGVSSSYSSYPSAPLTAPMDFLPRTPGFRSTGADYSMPQMSAPIAPPNDFTQAFNNMSGSSSRTPMRDSFGGGSLSMGQGQTSGDRSDDYSQDRLGIKRKRSFTGPSSSTSTGQSSYGNTT</sequence>
<evidence type="ECO:0000259" key="8">
    <source>
        <dbReference type="PROSITE" id="PS50071"/>
    </source>
</evidence>
<dbReference type="SUPFAM" id="SSF46689">
    <property type="entry name" value="Homeodomain-like"/>
    <property type="match status" value="1"/>
</dbReference>
<feature type="compositionally biased region" description="Acidic residues" evidence="7">
    <location>
        <begin position="194"/>
        <end position="212"/>
    </location>
</feature>
<dbReference type="EMBL" id="JANBVN010000065">
    <property type="protein sequence ID" value="KAJ9151444.1"/>
    <property type="molecule type" value="Genomic_DNA"/>
</dbReference>
<gene>
    <name evidence="9" type="ORF">NKR19_g4950</name>
</gene>
<keyword evidence="3 5" id="KW-0371">Homeobox</keyword>
<feature type="region of interest" description="Disordered" evidence="7">
    <location>
        <begin position="497"/>
        <end position="527"/>
    </location>
</feature>
<accession>A0AA38VHL8</accession>
<comment type="caution">
    <text evidence="9">The sequence shown here is derived from an EMBL/GenBank/DDBJ whole genome shotgun (WGS) entry which is preliminary data.</text>
</comment>
<dbReference type="AlphaFoldDB" id="A0AA38VHL8"/>
<feature type="compositionally biased region" description="Polar residues" evidence="7">
    <location>
        <begin position="568"/>
        <end position="582"/>
    </location>
</feature>
<feature type="compositionally biased region" description="Low complexity" evidence="7">
    <location>
        <begin position="161"/>
        <end position="175"/>
    </location>
</feature>
<reference evidence="9" key="1">
    <citation type="submission" date="2022-07" db="EMBL/GenBank/DDBJ databases">
        <title>Fungi with potential for degradation of polypropylene.</title>
        <authorList>
            <person name="Gostincar C."/>
        </authorList>
    </citation>
    <scope>NUCLEOTIDE SEQUENCE</scope>
    <source>
        <strain evidence="9">EXF-13287</strain>
    </source>
</reference>
<dbReference type="PANTHER" id="PTHR24208">
    <property type="entry name" value="LIM/HOMEOBOX PROTEIN LHX"/>
    <property type="match status" value="1"/>
</dbReference>
<dbReference type="PROSITE" id="PS50071">
    <property type="entry name" value="HOMEOBOX_2"/>
    <property type="match status" value="1"/>
</dbReference>
<evidence type="ECO:0000256" key="2">
    <source>
        <dbReference type="ARBA" id="ARBA00023125"/>
    </source>
</evidence>
<dbReference type="CDD" id="cd00086">
    <property type="entry name" value="homeodomain"/>
    <property type="match status" value="1"/>
</dbReference>
<dbReference type="GO" id="GO:0005634">
    <property type="term" value="C:nucleus"/>
    <property type="evidence" value="ECO:0007669"/>
    <property type="project" value="UniProtKB-SubCell"/>
</dbReference>
<dbReference type="GO" id="GO:0000981">
    <property type="term" value="F:DNA-binding transcription factor activity, RNA polymerase II-specific"/>
    <property type="evidence" value="ECO:0007669"/>
    <property type="project" value="TreeGrafter"/>
</dbReference>
<feature type="compositionally biased region" description="Polar residues" evidence="7">
    <location>
        <begin position="408"/>
        <end position="431"/>
    </location>
</feature>
<dbReference type="SMART" id="SM00389">
    <property type="entry name" value="HOX"/>
    <property type="match status" value="1"/>
</dbReference>
<proteinExistence type="predicted"/>
<dbReference type="InterPro" id="IPR009057">
    <property type="entry name" value="Homeodomain-like_sf"/>
</dbReference>
<dbReference type="Proteomes" id="UP001174691">
    <property type="component" value="Unassembled WGS sequence"/>
</dbReference>
<evidence type="ECO:0000256" key="1">
    <source>
        <dbReference type="ARBA" id="ARBA00004123"/>
    </source>
</evidence>
<feature type="region of interest" description="Disordered" evidence="7">
    <location>
        <begin position="406"/>
        <end position="477"/>
    </location>
</feature>
<feature type="compositionally biased region" description="Polar residues" evidence="7">
    <location>
        <begin position="70"/>
        <end position="91"/>
    </location>
</feature>
<evidence type="ECO:0000256" key="7">
    <source>
        <dbReference type="SAM" id="MobiDB-lite"/>
    </source>
</evidence>
<evidence type="ECO:0000313" key="10">
    <source>
        <dbReference type="Proteomes" id="UP001174691"/>
    </source>
</evidence>
<evidence type="ECO:0000256" key="4">
    <source>
        <dbReference type="ARBA" id="ARBA00023242"/>
    </source>
</evidence>
<feature type="compositionally biased region" description="Low complexity" evidence="7">
    <location>
        <begin position="513"/>
        <end position="527"/>
    </location>
</feature>
<feature type="compositionally biased region" description="Basic and acidic residues" evidence="7">
    <location>
        <begin position="603"/>
        <end position="614"/>
    </location>
</feature>
<feature type="compositionally biased region" description="Low complexity" evidence="7">
    <location>
        <begin position="460"/>
        <end position="472"/>
    </location>
</feature>
<dbReference type="Pfam" id="PF00046">
    <property type="entry name" value="Homeodomain"/>
    <property type="match status" value="1"/>
</dbReference>
<dbReference type="Gene3D" id="1.10.10.60">
    <property type="entry name" value="Homeodomain-like"/>
    <property type="match status" value="1"/>
</dbReference>
<dbReference type="InterPro" id="IPR001356">
    <property type="entry name" value="HD"/>
</dbReference>
<dbReference type="PANTHER" id="PTHR24208:SF166">
    <property type="entry name" value="LIM HOMEOBOX TRANSCRIPTION FACTOR 1 ALPHA, ISOFORM B"/>
    <property type="match status" value="1"/>
</dbReference>
<evidence type="ECO:0000256" key="3">
    <source>
        <dbReference type="ARBA" id="ARBA00023155"/>
    </source>
</evidence>
<feature type="compositionally biased region" description="Polar residues" evidence="7">
    <location>
        <begin position="441"/>
        <end position="459"/>
    </location>
</feature>
<name>A0AA38VHL8_9PEZI</name>
<dbReference type="InterPro" id="IPR050453">
    <property type="entry name" value="LIM_Homeobox_TF"/>
</dbReference>
<feature type="domain" description="Homeobox" evidence="8">
    <location>
        <begin position="227"/>
        <end position="288"/>
    </location>
</feature>